<evidence type="ECO:0000256" key="1">
    <source>
        <dbReference type="ARBA" id="ARBA00004236"/>
    </source>
</evidence>
<evidence type="ECO:0000256" key="2">
    <source>
        <dbReference type="ARBA" id="ARBA00022448"/>
    </source>
</evidence>
<sequence length="127" mass="14225">MGGVGLLILFGWLYSGQDERFYLIPLSDWVNTWVDWLVINLAVVFDSIKYATAVVLNNFERFLLWLPWWVVLALTTLLVWRVAGSRVAIFSVAALYFTGTLGLWDLCMSTLALIATAVLISVVLGIP</sequence>
<feature type="transmembrane region" description="Helical" evidence="5">
    <location>
        <begin position="33"/>
        <end position="56"/>
    </location>
</feature>
<keyword evidence="4 5" id="KW-0472">Membrane</keyword>
<dbReference type="PANTHER" id="PTHR47737">
    <property type="entry name" value="GLYCINE BETAINE/PROLINE BETAINE TRANSPORT SYSTEM PERMEASE PROTEIN PROW"/>
    <property type="match status" value="1"/>
</dbReference>
<accession>X1KGA3</accession>
<comment type="caution">
    <text evidence="6">The sequence shown here is derived from an EMBL/GenBank/DDBJ whole genome shotgun (WGS) entry which is preliminary data.</text>
</comment>
<evidence type="ECO:0000256" key="4">
    <source>
        <dbReference type="ARBA" id="ARBA00023136"/>
    </source>
</evidence>
<protein>
    <submittedName>
        <fullName evidence="6">Uncharacterized protein</fullName>
    </submittedName>
</protein>
<keyword evidence="5" id="KW-0812">Transmembrane</keyword>
<dbReference type="PANTHER" id="PTHR47737:SF1">
    <property type="entry name" value="GLYCINE BETAINE_PROLINE BETAINE TRANSPORT SYSTEM PERMEASE PROTEIN PROW"/>
    <property type="match status" value="1"/>
</dbReference>
<proteinExistence type="predicted"/>
<dbReference type="GO" id="GO:0031460">
    <property type="term" value="P:glycine betaine transport"/>
    <property type="evidence" value="ECO:0007669"/>
    <property type="project" value="TreeGrafter"/>
</dbReference>
<dbReference type="GO" id="GO:0015871">
    <property type="term" value="P:choline transport"/>
    <property type="evidence" value="ECO:0007669"/>
    <property type="project" value="TreeGrafter"/>
</dbReference>
<reference evidence="6" key="1">
    <citation type="journal article" date="2014" name="Front. Microbiol.">
        <title>High frequency of phylogenetically diverse reductive dehalogenase-homologous genes in deep subseafloor sedimentary metagenomes.</title>
        <authorList>
            <person name="Kawai M."/>
            <person name="Futagami T."/>
            <person name="Toyoda A."/>
            <person name="Takaki Y."/>
            <person name="Nishi S."/>
            <person name="Hori S."/>
            <person name="Arai W."/>
            <person name="Tsubouchi T."/>
            <person name="Morono Y."/>
            <person name="Uchiyama I."/>
            <person name="Ito T."/>
            <person name="Fujiyama A."/>
            <person name="Inagaki F."/>
            <person name="Takami H."/>
        </authorList>
    </citation>
    <scope>NUCLEOTIDE SEQUENCE</scope>
    <source>
        <strain evidence="6">Expedition CK06-06</strain>
    </source>
</reference>
<dbReference type="EMBL" id="BARV01009928">
    <property type="protein sequence ID" value="GAI05703.1"/>
    <property type="molecule type" value="Genomic_DNA"/>
</dbReference>
<feature type="transmembrane region" description="Helical" evidence="5">
    <location>
        <begin position="63"/>
        <end position="83"/>
    </location>
</feature>
<feature type="non-terminal residue" evidence="6">
    <location>
        <position position="127"/>
    </location>
</feature>
<dbReference type="GO" id="GO:0043190">
    <property type="term" value="C:ATP-binding cassette (ABC) transporter complex"/>
    <property type="evidence" value="ECO:0007669"/>
    <property type="project" value="TreeGrafter"/>
</dbReference>
<evidence type="ECO:0000256" key="3">
    <source>
        <dbReference type="ARBA" id="ARBA00022475"/>
    </source>
</evidence>
<keyword evidence="2" id="KW-0813">Transport</keyword>
<dbReference type="GO" id="GO:0015226">
    <property type="term" value="F:carnitine transmembrane transporter activity"/>
    <property type="evidence" value="ECO:0007669"/>
    <property type="project" value="TreeGrafter"/>
</dbReference>
<gene>
    <name evidence="6" type="ORF">S06H3_19395</name>
</gene>
<keyword evidence="3" id="KW-1003">Cell membrane</keyword>
<feature type="transmembrane region" description="Helical" evidence="5">
    <location>
        <begin position="103"/>
        <end position="126"/>
    </location>
</feature>
<name>X1KGA3_9ZZZZ</name>
<evidence type="ECO:0000256" key="5">
    <source>
        <dbReference type="SAM" id="Phobius"/>
    </source>
</evidence>
<keyword evidence="5" id="KW-1133">Transmembrane helix</keyword>
<comment type="subcellular location">
    <subcellularLocation>
        <location evidence="1">Cell membrane</location>
    </subcellularLocation>
</comment>
<organism evidence="6">
    <name type="scientific">marine sediment metagenome</name>
    <dbReference type="NCBI Taxonomy" id="412755"/>
    <lineage>
        <taxon>unclassified sequences</taxon>
        <taxon>metagenomes</taxon>
        <taxon>ecological metagenomes</taxon>
    </lineage>
</organism>
<dbReference type="AlphaFoldDB" id="X1KGA3"/>
<evidence type="ECO:0000313" key="6">
    <source>
        <dbReference type="EMBL" id="GAI05703.1"/>
    </source>
</evidence>
<dbReference type="GO" id="GO:0005275">
    <property type="term" value="F:amine transmembrane transporter activity"/>
    <property type="evidence" value="ECO:0007669"/>
    <property type="project" value="TreeGrafter"/>
</dbReference>